<dbReference type="Proteomes" id="UP000593828">
    <property type="component" value="Segment"/>
</dbReference>
<organism evidence="2 3">
    <name type="scientific">uncultured phage cr106_1</name>
    <dbReference type="NCBI Taxonomy" id="2772062"/>
    <lineage>
        <taxon>Viruses</taxon>
        <taxon>Duplodnaviria</taxon>
        <taxon>Heunggongvirae</taxon>
        <taxon>Uroviricota</taxon>
        <taxon>Caudoviricetes</taxon>
        <taxon>Crassvirales</taxon>
        <taxon>Steigviridae</taxon>
        <taxon>Asinivirinae</taxon>
        <taxon>Mahstovirus</taxon>
        <taxon>Mahstovirus faecalis</taxon>
    </lineage>
</organism>
<feature type="coiled-coil region" evidence="1">
    <location>
        <begin position="12"/>
        <end position="46"/>
    </location>
</feature>
<name>A0A7M1RZ62_9CAUD</name>
<dbReference type="EMBL" id="MT774378">
    <property type="protein sequence ID" value="QOR58310.1"/>
    <property type="molecule type" value="Genomic_DNA"/>
</dbReference>
<keyword evidence="3" id="KW-1185">Reference proteome</keyword>
<dbReference type="RefSeq" id="YP_010110468.1">
    <property type="nucleotide sequence ID" value="NC_055871.1"/>
</dbReference>
<dbReference type="KEGG" id="vg:65128780"/>
<evidence type="ECO:0000256" key="1">
    <source>
        <dbReference type="SAM" id="Coils"/>
    </source>
</evidence>
<proteinExistence type="predicted"/>
<evidence type="ECO:0000313" key="3">
    <source>
        <dbReference type="Proteomes" id="UP000593828"/>
    </source>
</evidence>
<accession>A0A7M1RZ62</accession>
<keyword evidence="1" id="KW-0175">Coiled coil</keyword>
<evidence type="ECO:0000313" key="2">
    <source>
        <dbReference type="EMBL" id="QOR58310.1"/>
    </source>
</evidence>
<protein>
    <submittedName>
        <fullName evidence="2">Uncharacterized protein</fullName>
    </submittedName>
</protein>
<dbReference type="GeneID" id="65128780"/>
<sequence length="131" mass="14019">MKILSRNELATIKRTAKNVSGMRAKKAKLEDKISTLQAELDTVNEVIDSFELPIVKMTGGFTSEQVLAGEMEIAASLEATQAEGEVSEEVVEVVETPAEGAVYINPEVKSPLEAANPFAGTTSTSDMPFAE</sequence>
<reference evidence="2 3" key="1">
    <citation type="submission" date="2020-07" db="EMBL/GenBank/DDBJ databases">
        <title>Taxonomic proposal: Crassvirales, a new order of highly abundant and diverse bacterial viruses.</title>
        <authorList>
            <person name="Shkoporov A.N."/>
            <person name="Stockdale S.R."/>
            <person name="Guerin E."/>
            <person name="Ross R.P."/>
            <person name="Hill C."/>
        </authorList>
    </citation>
    <scope>NUCLEOTIDE SEQUENCE [LARGE SCALE GENOMIC DNA]</scope>
</reference>